<evidence type="ECO:0000313" key="3">
    <source>
        <dbReference type="Proteomes" id="UP000031523"/>
    </source>
</evidence>
<name>A0A0B5EUN1_STRA4</name>
<dbReference type="KEGG" id="sals:SLNWT_5098"/>
<sequence length="82" mass="8762">MSRLPPCPSRRRTVRSPHLPSSLAPAGPVGPETAVLVRDREVSGGEGRRQGGARKPSGTRMKISTDSARRRRSAPGRPAPRA</sequence>
<organism evidence="2 3">
    <name type="scientific">Streptomyces albus (strain ATCC 21838 / DSM 41398 / FERM P-419 / JCM 4703 / NBRC 107858)</name>
    <dbReference type="NCBI Taxonomy" id="1081613"/>
    <lineage>
        <taxon>Bacteria</taxon>
        <taxon>Bacillati</taxon>
        <taxon>Actinomycetota</taxon>
        <taxon>Actinomycetes</taxon>
        <taxon>Kitasatosporales</taxon>
        <taxon>Streptomycetaceae</taxon>
        <taxon>Streptomyces</taxon>
    </lineage>
</organism>
<keyword evidence="3" id="KW-1185">Reference proteome</keyword>
<accession>A0A0B5EUN1</accession>
<evidence type="ECO:0000256" key="1">
    <source>
        <dbReference type="SAM" id="MobiDB-lite"/>
    </source>
</evidence>
<gene>
    <name evidence="2" type="ORF">SLNWT_5098</name>
</gene>
<feature type="compositionally biased region" description="Basic and acidic residues" evidence="1">
    <location>
        <begin position="37"/>
        <end position="49"/>
    </location>
</feature>
<feature type="region of interest" description="Disordered" evidence="1">
    <location>
        <begin position="1"/>
        <end position="82"/>
    </location>
</feature>
<proteinExistence type="predicted"/>
<evidence type="ECO:0000313" key="2">
    <source>
        <dbReference type="EMBL" id="AJE85474.1"/>
    </source>
</evidence>
<reference evidence="2 3" key="1">
    <citation type="submission" date="2015-01" db="EMBL/GenBank/DDBJ databases">
        <title>Enhanced salinomycin production by adjusting the supply of polyketide extender units in Streptomyce albus DSM 41398.</title>
        <authorList>
            <person name="Lu C."/>
        </authorList>
    </citation>
    <scope>NUCLEOTIDE SEQUENCE [LARGE SCALE GENOMIC DNA]</scope>
    <source>
        <strain evidence="3">ATCC 21838 / DSM 41398 / FERM P-419 / JCM 4703 / NBRC 107858</strain>
    </source>
</reference>
<dbReference type="Proteomes" id="UP000031523">
    <property type="component" value="Chromosome"/>
</dbReference>
<dbReference type="EMBL" id="CP010519">
    <property type="protein sequence ID" value="AJE85474.1"/>
    <property type="molecule type" value="Genomic_DNA"/>
</dbReference>
<dbReference type="AlphaFoldDB" id="A0A0B5EUN1"/>
<protein>
    <submittedName>
        <fullName evidence="2">Uncharacterized protein</fullName>
    </submittedName>
</protein>